<comment type="caution">
    <text evidence="1">The sequence shown here is derived from an EMBL/GenBank/DDBJ whole genome shotgun (WGS) entry which is preliminary data.</text>
</comment>
<organism evidence="1 2">
    <name type="scientific">Methylobacterium aerolatum</name>
    <dbReference type="NCBI Taxonomy" id="418708"/>
    <lineage>
        <taxon>Bacteria</taxon>
        <taxon>Pseudomonadati</taxon>
        <taxon>Pseudomonadota</taxon>
        <taxon>Alphaproteobacteria</taxon>
        <taxon>Hyphomicrobiales</taxon>
        <taxon>Methylobacteriaceae</taxon>
        <taxon>Methylobacterium</taxon>
    </lineage>
</organism>
<evidence type="ECO:0008006" key="3">
    <source>
        <dbReference type="Google" id="ProtNLM"/>
    </source>
</evidence>
<reference evidence="1 2" key="1">
    <citation type="submission" date="2023-07" db="EMBL/GenBank/DDBJ databases">
        <title>Genomic Encyclopedia of Type Strains, Phase IV (KMG-IV): sequencing the most valuable type-strain genomes for metagenomic binning, comparative biology and taxonomic classification.</title>
        <authorList>
            <person name="Goeker M."/>
        </authorList>
    </citation>
    <scope>NUCLEOTIDE SEQUENCE [LARGE SCALE GENOMIC DNA]</scope>
    <source>
        <strain evidence="1 2">DSM 19013</strain>
    </source>
</reference>
<accession>A0ABU0HYV9</accession>
<protein>
    <recommendedName>
        <fullName evidence="3">MarR family transcriptional regulator</fullName>
    </recommendedName>
</protein>
<dbReference type="Proteomes" id="UP001231124">
    <property type="component" value="Unassembled WGS sequence"/>
</dbReference>
<evidence type="ECO:0000313" key="2">
    <source>
        <dbReference type="Proteomes" id="UP001231124"/>
    </source>
</evidence>
<keyword evidence="2" id="KW-1185">Reference proteome</keyword>
<proteinExistence type="predicted"/>
<evidence type="ECO:0000313" key="1">
    <source>
        <dbReference type="EMBL" id="MDQ0447534.1"/>
    </source>
</evidence>
<sequence>MPERTTPSLWWQLTPAQRTMLRRLHMEGPLPMPDHSEMRTVRSLVRRGLLRTRDRGRDRASEPGCWFLTARAARLVQQAEGAVTPAREEAVS</sequence>
<dbReference type="EMBL" id="JAUSVP010000005">
    <property type="protein sequence ID" value="MDQ0447534.1"/>
    <property type="molecule type" value="Genomic_DNA"/>
</dbReference>
<name>A0ABU0HYV9_9HYPH</name>
<gene>
    <name evidence="1" type="ORF">QO012_002034</name>
</gene>
<dbReference type="RefSeq" id="WP_238202606.1">
    <property type="nucleotide sequence ID" value="NZ_BPQE01000011.1"/>
</dbReference>